<evidence type="ECO:0000313" key="7">
    <source>
        <dbReference type="EMBL" id="KAF5310518.1"/>
    </source>
</evidence>
<feature type="domain" description="ADF-H" evidence="6">
    <location>
        <begin position="1"/>
        <end position="166"/>
    </location>
</feature>
<dbReference type="FunFam" id="3.40.20.10:FF:000018">
    <property type="entry name" value="Coactosin-like 1"/>
    <property type="match status" value="1"/>
</dbReference>
<comment type="similarity">
    <text evidence="5">Belongs to the actin-binding proteins ADF family. Coactosin subfamily.</text>
</comment>
<keyword evidence="4" id="KW-0206">Cytoskeleton</keyword>
<dbReference type="InterPro" id="IPR029006">
    <property type="entry name" value="ADF-H/Gelsolin-like_dom_sf"/>
</dbReference>
<dbReference type="OrthoDB" id="20822at2759"/>
<organism evidence="7 8">
    <name type="scientific">Psilocybe cf. subviscida</name>
    <dbReference type="NCBI Taxonomy" id="2480587"/>
    <lineage>
        <taxon>Eukaryota</taxon>
        <taxon>Fungi</taxon>
        <taxon>Dikarya</taxon>
        <taxon>Basidiomycota</taxon>
        <taxon>Agaricomycotina</taxon>
        <taxon>Agaricomycetes</taxon>
        <taxon>Agaricomycetidae</taxon>
        <taxon>Agaricales</taxon>
        <taxon>Agaricineae</taxon>
        <taxon>Strophariaceae</taxon>
        <taxon>Psilocybe</taxon>
    </lineage>
</organism>
<keyword evidence="2" id="KW-0963">Cytoplasm</keyword>
<keyword evidence="3" id="KW-0009">Actin-binding</keyword>
<dbReference type="SUPFAM" id="SSF55753">
    <property type="entry name" value="Actin depolymerizing proteins"/>
    <property type="match status" value="2"/>
</dbReference>
<evidence type="ECO:0000259" key="6">
    <source>
        <dbReference type="PROSITE" id="PS51263"/>
    </source>
</evidence>
<evidence type="ECO:0000256" key="3">
    <source>
        <dbReference type="ARBA" id="ARBA00023203"/>
    </source>
</evidence>
<dbReference type="CDD" id="cd11282">
    <property type="entry name" value="ADF_coactosin_like"/>
    <property type="match status" value="1"/>
</dbReference>
<dbReference type="InterPro" id="IPR002108">
    <property type="entry name" value="ADF-H"/>
</dbReference>
<dbReference type="GO" id="GO:0030864">
    <property type="term" value="C:cortical actin cytoskeleton"/>
    <property type="evidence" value="ECO:0007669"/>
    <property type="project" value="TreeGrafter"/>
</dbReference>
<dbReference type="GO" id="GO:0051015">
    <property type="term" value="F:actin filament binding"/>
    <property type="evidence" value="ECO:0007669"/>
    <property type="project" value="TreeGrafter"/>
</dbReference>
<dbReference type="AlphaFoldDB" id="A0A8H5ATD6"/>
<protein>
    <recommendedName>
        <fullName evidence="6">ADF-H domain-containing protein</fullName>
    </recommendedName>
</protein>
<comment type="caution">
    <text evidence="7">The sequence shown here is derived from an EMBL/GenBank/DDBJ whole genome shotgun (WGS) entry which is preliminary data.</text>
</comment>
<dbReference type="GO" id="GO:0030427">
    <property type="term" value="C:site of polarized growth"/>
    <property type="evidence" value="ECO:0007669"/>
    <property type="project" value="TreeGrafter"/>
</dbReference>
<evidence type="ECO:0000256" key="2">
    <source>
        <dbReference type="ARBA" id="ARBA00022490"/>
    </source>
</evidence>
<evidence type="ECO:0000256" key="1">
    <source>
        <dbReference type="ARBA" id="ARBA00004245"/>
    </source>
</evidence>
<accession>A0A8H5ATD6</accession>
<evidence type="ECO:0000256" key="4">
    <source>
        <dbReference type="ARBA" id="ARBA00023212"/>
    </source>
</evidence>
<dbReference type="PROSITE" id="PS51263">
    <property type="entry name" value="ADF_H"/>
    <property type="match status" value="1"/>
</dbReference>
<proteinExistence type="inferred from homology"/>
<dbReference type="Pfam" id="PF00241">
    <property type="entry name" value="Cofilin_ADF"/>
    <property type="match status" value="1"/>
</dbReference>
<dbReference type="GO" id="GO:0005884">
    <property type="term" value="C:actin filament"/>
    <property type="evidence" value="ECO:0007669"/>
    <property type="project" value="TreeGrafter"/>
</dbReference>
<dbReference type="PANTHER" id="PTHR10829:SF56">
    <property type="entry name" value="ADF-H DOMAIN-CONTAINING PROTEIN"/>
    <property type="match status" value="1"/>
</dbReference>
<dbReference type="Proteomes" id="UP000567179">
    <property type="component" value="Unassembled WGS sequence"/>
</dbReference>
<evidence type="ECO:0000256" key="5">
    <source>
        <dbReference type="ARBA" id="ARBA00038052"/>
    </source>
</evidence>
<dbReference type="PANTHER" id="PTHR10829">
    <property type="entry name" value="CORTACTIN AND DREBRIN"/>
    <property type="match status" value="1"/>
</dbReference>
<reference evidence="7 8" key="1">
    <citation type="journal article" date="2020" name="ISME J.">
        <title>Uncovering the hidden diversity of litter-decomposition mechanisms in mushroom-forming fungi.</title>
        <authorList>
            <person name="Floudas D."/>
            <person name="Bentzer J."/>
            <person name="Ahren D."/>
            <person name="Johansson T."/>
            <person name="Persson P."/>
            <person name="Tunlid A."/>
        </authorList>
    </citation>
    <scope>NUCLEOTIDE SEQUENCE [LARGE SCALE GENOMIC DNA]</scope>
    <source>
        <strain evidence="7 8">CBS 101986</strain>
    </source>
</reference>
<sequence length="171" mass="19289">MADLKDPSINEAYLDVRSDKSDTSWLLLDYESEKSDKLKVTKTGTGDLAELKEALDDSKASYGYARVSYANDKESKREKFILVVWIGPNCKVMRRAKVCAQSPTSLYARLRLPARRTDRTRTPARALVAISVHSADVKEVLRVFSIEVAAREKDDLNQDPIVVRLRKASNQ</sequence>
<dbReference type="EMBL" id="JAACJJ010000057">
    <property type="protein sequence ID" value="KAF5310518.1"/>
    <property type="molecule type" value="Genomic_DNA"/>
</dbReference>
<evidence type="ECO:0000313" key="8">
    <source>
        <dbReference type="Proteomes" id="UP000567179"/>
    </source>
</evidence>
<keyword evidence="8" id="KW-1185">Reference proteome</keyword>
<dbReference type="Gene3D" id="3.40.20.10">
    <property type="entry name" value="Severin"/>
    <property type="match status" value="1"/>
</dbReference>
<comment type="subcellular location">
    <subcellularLocation>
        <location evidence="1">Cytoplasm</location>
        <location evidence="1">Cytoskeleton</location>
    </subcellularLocation>
</comment>
<gene>
    <name evidence="7" type="ORF">D9619_008015</name>
</gene>
<dbReference type="GO" id="GO:0030833">
    <property type="term" value="P:regulation of actin filament polymerization"/>
    <property type="evidence" value="ECO:0007669"/>
    <property type="project" value="TreeGrafter"/>
</dbReference>
<name>A0A8H5ATD6_9AGAR</name>